<keyword evidence="2" id="KW-0813">Transport</keyword>
<evidence type="ECO:0000259" key="9">
    <source>
        <dbReference type="PROSITE" id="PS51085"/>
    </source>
</evidence>
<evidence type="ECO:0000313" key="11">
    <source>
        <dbReference type="Proteomes" id="UP000027331"/>
    </source>
</evidence>
<dbReference type="Proteomes" id="UP000027331">
    <property type="component" value="Unassembled WGS sequence"/>
</dbReference>
<dbReference type="Gene3D" id="3.10.20.30">
    <property type="match status" value="1"/>
</dbReference>
<dbReference type="PROSITE" id="PS51085">
    <property type="entry name" value="2FE2S_FER_2"/>
    <property type="match status" value="1"/>
</dbReference>
<reference evidence="10 11" key="1">
    <citation type="submission" date="2014-04" db="EMBL/GenBank/DDBJ databases">
        <title>Vibrio metecus sp. nov., a close relative of Vibrio cholerae isolated from coastal brackish ponds and clinical specimens.</title>
        <authorList>
            <person name="Kirchberger P.C."/>
            <person name="Turnsek M."/>
            <person name="Hunt D.E."/>
            <person name="Haley B.J."/>
            <person name="Colwell R."/>
            <person name="Polz M.F."/>
            <person name="Tarr C.L."/>
            <person name="Boucher Y."/>
        </authorList>
    </citation>
    <scope>NUCLEOTIDE SEQUENCE [LARGE SCALE GENOMIC DNA]</scope>
    <source>
        <strain evidence="11">PPCK-2014</strain>
    </source>
</reference>
<dbReference type="CDD" id="cd00207">
    <property type="entry name" value="fer2"/>
    <property type="match status" value="1"/>
</dbReference>
<dbReference type="InterPro" id="IPR012675">
    <property type="entry name" value="Beta-grasp_dom_sf"/>
</dbReference>
<comment type="cofactor">
    <cofactor evidence="8">
        <name>[2Fe-2S] cluster</name>
        <dbReference type="ChEBI" id="CHEBI:190135"/>
    </cofactor>
</comment>
<sequence>MTYTVRIVPNDRQFIINPGETVLDAALNQQIAFPHRCRIGACAACLCKLVEGEVEYELEPLLTETKKKRTGWIFACQACATTDLVLTFEE</sequence>
<dbReference type="InterPro" id="IPR006058">
    <property type="entry name" value="2Fe2S_fd_BS"/>
</dbReference>
<gene>
    <name evidence="10" type="ORF">DP83_09315</name>
</gene>
<evidence type="ECO:0000256" key="2">
    <source>
        <dbReference type="ARBA" id="ARBA00022448"/>
    </source>
</evidence>
<dbReference type="PROSITE" id="PS00197">
    <property type="entry name" value="2FE2S_FER_1"/>
    <property type="match status" value="1"/>
</dbReference>
<proteinExistence type="inferred from homology"/>
<accession>A0ABR4RXH8</accession>
<keyword evidence="3" id="KW-0001">2Fe-2S</keyword>
<evidence type="ECO:0000256" key="4">
    <source>
        <dbReference type="ARBA" id="ARBA00022723"/>
    </source>
</evidence>
<evidence type="ECO:0000313" key="10">
    <source>
        <dbReference type="EMBL" id="KDO13990.1"/>
    </source>
</evidence>
<evidence type="ECO:0000256" key="8">
    <source>
        <dbReference type="ARBA" id="ARBA00034078"/>
    </source>
</evidence>
<keyword evidence="7" id="KW-0411">Iron-sulfur</keyword>
<dbReference type="InterPro" id="IPR001041">
    <property type="entry name" value="2Fe-2S_ferredoxin-type"/>
</dbReference>
<comment type="caution">
    <text evidence="10">The sequence shown here is derived from an EMBL/GenBank/DDBJ whole genome shotgun (WGS) entry which is preliminary data.</text>
</comment>
<comment type="similarity">
    <text evidence="1">Belongs to the 2Fe2S plant-type ferredoxin family.</text>
</comment>
<evidence type="ECO:0000256" key="3">
    <source>
        <dbReference type="ARBA" id="ARBA00022714"/>
    </source>
</evidence>
<evidence type="ECO:0000256" key="5">
    <source>
        <dbReference type="ARBA" id="ARBA00022982"/>
    </source>
</evidence>
<dbReference type="PANTHER" id="PTHR43112">
    <property type="entry name" value="FERREDOXIN"/>
    <property type="match status" value="1"/>
</dbReference>
<keyword evidence="6" id="KW-0408">Iron</keyword>
<keyword evidence="5" id="KW-0249">Electron transport</keyword>
<dbReference type="EMBL" id="JJMN01000060">
    <property type="protein sequence ID" value="KDO13990.1"/>
    <property type="molecule type" value="Genomic_DNA"/>
</dbReference>
<protein>
    <submittedName>
        <fullName evidence="10">Ferredoxin</fullName>
    </submittedName>
</protein>
<keyword evidence="4" id="KW-0479">Metal-binding</keyword>
<organism evidence="10 11">
    <name type="scientific">Vibrio metoecus</name>
    <dbReference type="NCBI Taxonomy" id="1481663"/>
    <lineage>
        <taxon>Bacteria</taxon>
        <taxon>Pseudomonadati</taxon>
        <taxon>Pseudomonadota</taxon>
        <taxon>Gammaproteobacteria</taxon>
        <taxon>Vibrionales</taxon>
        <taxon>Vibrionaceae</taxon>
        <taxon>Vibrio</taxon>
    </lineage>
</organism>
<evidence type="ECO:0000256" key="7">
    <source>
        <dbReference type="ARBA" id="ARBA00023014"/>
    </source>
</evidence>
<dbReference type="PANTHER" id="PTHR43112:SF3">
    <property type="entry name" value="FERREDOXIN-2, CHLOROPLASTIC"/>
    <property type="match status" value="1"/>
</dbReference>
<name>A0ABR4RXH8_VIBMT</name>
<feature type="domain" description="2Fe-2S ferredoxin-type" evidence="9">
    <location>
        <begin position="3"/>
        <end position="90"/>
    </location>
</feature>
<dbReference type="SUPFAM" id="SSF54292">
    <property type="entry name" value="2Fe-2S ferredoxin-like"/>
    <property type="match status" value="1"/>
</dbReference>
<dbReference type="Pfam" id="PF00111">
    <property type="entry name" value="Fer2"/>
    <property type="match status" value="1"/>
</dbReference>
<keyword evidence="11" id="KW-1185">Reference proteome</keyword>
<evidence type="ECO:0000256" key="6">
    <source>
        <dbReference type="ARBA" id="ARBA00023004"/>
    </source>
</evidence>
<dbReference type="InterPro" id="IPR036010">
    <property type="entry name" value="2Fe-2S_ferredoxin-like_sf"/>
</dbReference>
<evidence type="ECO:0000256" key="1">
    <source>
        <dbReference type="ARBA" id="ARBA00007874"/>
    </source>
</evidence>